<keyword evidence="4" id="KW-1185">Reference proteome</keyword>
<dbReference type="Proteomes" id="UP000249218">
    <property type="component" value="Unassembled WGS sequence"/>
</dbReference>
<protein>
    <submittedName>
        <fullName evidence="3">Uncharacterized protein</fullName>
    </submittedName>
</protein>
<keyword evidence="2" id="KW-0732">Signal</keyword>
<evidence type="ECO:0000313" key="4">
    <source>
        <dbReference type="Proteomes" id="UP000249218"/>
    </source>
</evidence>
<dbReference type="EMBL" id="KZ150046">
    <property type="protein sequence ID" value="PZC74492.1"/>
    <property type="molecule type" value="Genomic_DNA"/>
</dbReference>
<feature type="region of interest" description="Disordered" evidence="1">
    <location>
        <begin position="27"/>
        <end position="53"/>
    </location>
</feature>
<evidence type="ECO:0000256" key="1">
    <source>
        <dbReference type="SAM" id="MobiDB-lite"/>
    </source>
</evidence>
<evidence type="ECO:0000313" key="3">
    <source>
        <dbReference type="EMBL" id="PZC74492.1"/>
    </source>
</evidence>
<proteinExistence type="predicted"/>
<dbReference type="OrthoDB" id="6926578at2759"/>
<reference evidence="3 4" key="1">
    <citation type="journal article" date="2017" name="BMC Biol.">
        <title>Genomic innovations, transcriptional plasticity and gene loss underlying the evolution and divergence of two highly polyphagous and invasive Helicoverpa pest species.</title>
        <authorList>
            <person name="Pearce S.L."/>
            <person name="Clarke D.F."/>
            <person name="East P.D."/>
            <person name="Elfekih S."/>
            <person name="Gordon K.H."/>
            <person name="Jermiin L.S."/>
            <person name="McGaughran A."/>
            <person name="Oakeshott J.G."/>
            <person name="Papanikolaou A."/>
            <person name="Perera O.P."/>
            <person name="Rane R.V."/>
            <person name="Richards S."/>
            <person name="Tay W.T."/>
            <person name="Walsh T.K."/>
            <person name="Anderson A."/>
            <person name="Anderson C.J."/>
            <person name="Asgari S."/>
            <person name="Board P.G."/>
            <person name="Bretschneider A."/>
            <person name="Campbell P.M."/>
            <person name="Chertemps T."/>
            <person name="Christeller J.T."/>
            <person name="Coppin C.W."/>
            <person name="Downes S.J."/>
            <person name="Duan G."/>
            <person name="Farnsworth C.A."/>
            <person name="Good R.T."/>
            <person name="Han L.B."/>
            <person name="Han Y.C."/>
            <person name="Hatje K."/>
            <person name="Horne I."/>
            <person name="Huang Y.P."/>
            <person name="Hughes D.S."/>
            <person name="Jacquin-Joly E."/>
            <person name="James W."/>
            <person name="Jhangiani S."/>
            <person name="Kollmar M."/>
            <person name="Kuwar S.S."/>
            <person name="Li S."/>
            <person name="Liu N.Y."/>
            <person name="Maibeche M.T."/>
            <person name="Miller J.R."/>
            <person name="Montagne N."/>
            <person name="Perry T."/>
            <person name="Qu J."/>
            <person name="Song S.V."/>
            <person name="Sutton G.G."/>
            <person name="Vogel H."/>
            <person name="Walenz B.P."/>
            <person name="Xu W."/>
            <person name="Zhang H.J."/>
            <person name="Zou Z."/>
            <person name="Batterham P."/>
            <person name="Edwards O.R."/>
            <person name="Feyereisen R."/>
            <person name="Gibbs R.A."/>
            <person name="Heckel D.G."/>
            <person name="McGrath A."/>
            <person name="Robin C."/>
            <person name="Scherer S.E."/>
            <person name="Worley K.C."/>
            <person name="Wu Y.D."/>
        </authorList>
    </citation>
    <scope>NUCLEOTIDE SEQUENCE [LARGE SCALE GENOMIC DNA]</scope>
    <source>
        <strain evidence="3">Harm_GR_Male_#8</strain>
        <tissue evidence="3">Whole organism</tissue>
    </source>
</reference>
<gene>
    <name evidence="3" type="primary">HaOG207723</name>
    <name evidence="3" type="ORF">B5X24_HaOG207723</name>
</gene>
<organism evidence="3 4">
    <name type="scientific">Helicoverpa armigera</name>
    <name type="common">Cotton bollworm</name>
    <name type="synonym">Heliothis armigera</name>
    <dbReference type="NCBI Taxonomy" id="29058"/>
    <lineage>
        <taxon>Eukaryota</taxon>
        <taxon>Metazoa</taxon>
        <taxon>Ecdysozoa</taxon>
        <taxon>Arthropoda</taxon>
        <taxon>Hexapoda</taxon>
        <taxon>Insecta</taxon>
        <taxon>Pterygota</taxon>
        <taxon>Neoptera</taxon>
        <taxon>Endopterygota</taxon>
        <taxon>Lepidoptera</taxon>
        <taxon>Glossata</taxon>
        <taxon>Ditrysia</taxon>
        <taxon>Noctuoidea</taxon>
        <taxon>Noctuidae</taxon>
        <taxon>Heliothinae</taxon>
        <taxon>Helicoverpa</taxon>
    </lineage>
</organism>
<evidence type="ECO:0000256" key="2">
    <source>
        <dbReference type="SAM" id="SignalP"/>
    </source>
</evidence>
<name>A0A2W1BHG4_HELAM</name>
<sequence>MRNAFVVLVSLCIGVVSGFIVPRSVSEDESTTKSSNVTTTDKEDVTSTTTSFPSKFSVLPNSRSDIDEKDLYEHATEKQKNQSERAFIYINQIYKKPVRNKIFKVLPLDNKPELVRVVVTPPPAPPAPPQTPCPSTFDSLGHANTYFPGYDFSDKPQDMASYFAAPSIFRCNFKENAKKNIDLTRSKSLPQVSNRIDERRDYFELLKPPILRPVSRINTKSTYDIINQNDFGSLSPSNSPYKDSYLKKYNLKNPYLSKANVAILRQDEFRKNYGFHGDYARRNFQSNKDSVNRVEDVNFEGDFINEDDTHRLLTDNQEEDKLLDKYLKDTLEEQITGSDKGSMPECSYRECILQGTKQYTNNGLLIKPDCRCGKRHNAKQLDPFARDRPLREEAKRNETGKSSEMNYYEDLLSGEAALIRQDDDVIRPPHRYNDTGLI</sequence>
<accession>A0A2W1BHG4</accession>
<feature type="signal peptide" evidence="2">
    <location>
        <begin position="1"/>
        <end position="18"/>
    </location>
</feature>
<feature type="chain" id="PRO_5016179931" evidence="2">
    <location>
        <begin position="19"/>
        <end position="438"/>
    </location>
</feature>
<dbReference type="AlphaFoldDB" id="A0A2W1BHG4"/>